<dbReference type="Proteomes" id="UP001230649">
    <property type="component" value="Unassembled WGS sequence"/>
</dbReference>
<protein>
    <submittedName>
        <fullName evidence="1">Uncharacterized protein</fullName>
    </submittedName>
</protein>
<organism evidence="1 2">
    <name type="scientific">Naganishia adeliensis</name>
    <dbReference type="NCBI Taxonomy" id="92952"/>
    <lineage>
        <taxon>Eukaryota</taxon>
        <taxon>Fungi</taxon>
        <taxon>Dikarya</taxon>
        <taxon>Basidiomycota</taxon>
        <taxon>Agaricomycotina</taxon>
        <taxon>Tremellomycetes</taxon>
        <taxon>Filobasidiales</taxon>
        <taxon>Filobasidiaceae</taxon>
        <taxon>Naganishia</taxon>
    </lineage>
</organism>
<keyword evidence="2" id="KW-1185">Reference proteome</keyword>
<evidence type="ECO:0000313" key="2">
    <source>
        <dbReference type="Proteomes" id="UP001230649"/>
    </source>
</evidence>
<reference evidence="1" key="1">
    <citation type="submission" date="2023-04" db="EMBL/GenBank/DDBJ databases">
        <title>Draft Genome sequencing of Naganishia species isolated from polar environments using Oxford Nanopore Technology.</title>
        <authorList>
            <person name="Leo P."/>
            <person name="Venkateswaran K."/>
        </authorList>
    </citation>
    <scope>NUCLEOTIDE SEQUENCE</scope>
    <source>
        <strain evidence="1">MNA-CCFEE 5262</strain>
    </source>
</reference>
<gene>
    <name evidence="1" type="ORF">QFC20_007337</name>
</gene>
<name>A0ACC2V007_9TREE</name>
<evidence type="ECO:0000313" key="1">
    <source>
        <dbReference type="EMBL" id="KAJ9092524.1"/>
    </source>
</evidence>
<accession>A0ACC2V007</accession>
<sequence>MSFPILDRLLDSLQRAHTPGDSRAFAEALVCSPRDGEIWTALKTELISNPTAAPTHLQTTLRQSPLLPFLNTLIAYLLATSWNPQEPSPAVAEREWKLFDAVYAEANRLFTAGGAEGAGFLGRGMRKMAENLMHLGFQTAYAECRMDEGDTVAKRGDEAFALGNICWKVYDQLHAYRLLDTIIQTYNSIRPSPLARLAAPCTTMAERVGYWYWVGKLALAKGDVRRAREFLKNAFDMCPVHAERNLRAIFIRLLACQILLGSFPAPHLLSHFNLHAQFGPVIQAIRTGDRAMYYRCFEEWGGWYRKRGLWLVLREKGEVLVWRSLFRNTYRIWTETNPPVNPAAKSARCSTTIFLTAMRLSFAQCGEEDVDATDVVSILASLIDQLSYSQQYLVMRKVPGDPFAGFPAVSSVRPRSYTSIG</sequence>
<proteinExistence type="predicted"/>
<comment type="caution">
    <text evidence="1">The sequence shown here is derived from an EMBL/GenBank/DDBJ whole genome shotgun (WGS) entry which is preliminary data.</text>
</comment>
<dbReference type="EMBL" id="JASBWS010000171">
    <property type="protein sequence ID" value="KAJ9092524.1"/>
    <property type="molecule type" value="Genomic_DNA"/>
</dbReference>